<dbReference type="PANTHER" id="PTHR10353">
    <property type="entry name" value="GLYCOSYL HYDROLASE"/>
    <property type="match status" value="1"/>
</dbReference>
<dbReference type="PANTHER" id="PTHR10353:SF137">
    <property type="entry name" value="MYROSINASE 3-RELATED"/>
    <property type="match status" value="1"/>
</dbReference>
<reference evidence="5 6" key="1">
    <citation type="journal article" date="2020" name="Mol. Plant">
        <title>The Chromosome-Based Rubber Tree Genome Provides New Insights into Spurge Genome Evolution and Rubber Biosynthesis.</title>
        <authorList>
            <person name="Liu J."/>
            <person name="Shi C."/>
            <person name="Shi C.C."/>
            <person name="Li W."/>
            <person name="Zhang Q.J."/>
            <person name="Zhang Y."/>
            <person name="Li K."/>
            <person name="Lu H.F."/>
            <person name="Shi C."/>
            <person name="Zhu S.T."/>
            <person name="Xiao Z.Y."/>
            <person name="Nan H."/>
            <person name="Yue Y."/>
            <person name="Zhu X.G."/>
            <person name="Wu Y."/>
            <person name="Hong X.N."/>
            <person name="Fan G.Y."/>
            <person name="Tong Y."/>
            <person name="Zhang D."/>
            <person name="Mao C.L."/>
            <person name="Liu Y.L."/>
            <person name="Hao S.J."/>
            <person name="Liu W.Q."/>
            <person name="Lv M.Q."/>
            <person name="Zhang H.B."/>
            <person name="Liu Y."/>
            <person name="Hu-Tang G.R."/>
            <person name="Wang J.P."/>
            <person name="Wang J.H."/>
            <person name="Sun Y.H."/>
            <person name="Ni S.B."/>
            <person name="Chen W.B."/>
            <person name="Zhang X.C."/>
            <person name="Jiao Y.N."/>
            <person name="Eichler E.E."/>
            <person name="Li G.H."/>
            <person name="Liu X."/>
            <person name="Gao L.Z."/>
        </authorList>
    </citation>
    <scope>NUCLEOTIDE SEQUENCE [LARGE SCALE GENOMIC DNA]</scope>
    <source>
        <strain evidence="6">cv. GT1</strain>
        <tissue evidence="5">Leaf</tissue>
    </source>
</reference>
<evidence type="ECO:0000256" key="2">
    <source>
        <dbReference type="ARBA" id="ARBA00022801"/>
    </source>
</evidence>
<dbReference type="SUPFAM" id="SSF51445">
    <property type="entry name" value="(Trans)glycosidases"/>
    <property type="match status" value="2"/>
</dbReference>
<evidence type="ECO:0008006" key="7">
    <source>
        <dbReference type="Google" id="ProtNLM"/>
    </source>
</evidence>
<feature type="compositionally biased region" description="Basic and acidic residues" evidence="4">
    <location>
        <begin position="15"/>
        <end position="28"/>
    </location>
</feature>
<organism evidence="5 6">
    <name type="scientific">Hevea brasiliensis</name>
    <name type="common">Para rubber tree</name>
    <name type="synonym">Siphonia brasiliensis</name>
    <dbReference type="NCBI Taxonomy" id="3981"/>
    <lineage>
        <taxon>Eukaryota</taxon>
        <taxon>Viridiplantae</taxon>
        <taxon>Streptophyta</taxon>
        <taxon>Embryophyta</taxon>
        <taxon>Tracheophyta</taxon>
        <taxon>Spermatophyta</taxon>
        <taxon>Magnoliopsida</taxon>
        <taxon>eudicotyledons</taxon>
        <taxon>Gunneridae</taxon>
        <taxon>Pentapetalae</taxon>
        <taxon>rosids</taxon>
        <taxon>fabids</taxon>
        <taxon>Malpighiales</taxon>
        <taxon>Euphorbiaceae</taxon>
        <taxon>Crotonoideae</taxon>
        <taxon>Micrandreae</taxon>
        <taxon>Hevea</taxon>
    </lineage>
</organism>
<keyword evidence="3" id="KW-0326">Glycosidase</keyword>
<feature type="compositionally biased region" description="Basic residues" evidence="4">
    <location>
        <begin position="118"/>
        <end position="127"/>
    </location>
</feature>
<keyword evidence="2" id="KW-0378">Hydrolase</keyword>
<dbReference type="FunFam" id="3.20.20.80:FF:000020">
    <property type="entry name" value="Beta-glucosidase 12"/>
    <property type="match status" value="2"/>
</dbReference>
<dbReference type="PROSITE" id="PS00653">
    <property type="entry name" value="GLYCOSYL_HYDROL_F1_2"/>
    <property type="match status" value="1"/>
</dbReference>
<evidence type="ECO:0000313" key="6">
    <source>
        <dbReference type="Proteomes" id="UP000467840"/>
    </source>
</evidence>
<feature type="region of interest" description="Disordered" evidence="4">
    <location>
        <begin position="1"/>
        <end position="128"/>
    </location>
</feature>
<dbReference type="AlphaFoldDB" id="A0A6A6M8Q7"/>
<comment type="similarity">
    <text evidence="1">Belongs to the glycosyl hydrolase 1 family.</text>
</comment>
<dbReference type="Proteomes" id="UP000467840">
    <property type="component" value="Chromosome 14"/>
</dbReference>
<feature type="compositionally biased region" description="Basic residues" evidence="4">
    <location>
        <begin position="29"/>
        <end position="38"/>
    </location>
</feature>
<evidence type="ECO:0000256" key="1">
    <source>
        <dbReference type="ARBA" id="ARBA00010838"/>
    </source>
</evidence>
<dbReference type="InterPro" id="IPR033132">
    <property type="entry name" value="GH_1_N_CS"/>
</dbReference>
<feature type="compositionally biased region" description="Basic residues" evidence="4">
    <location>
        <begin position="1"/>
        <end position="10"/>
    </location>
</feature>
<dbReference type="InterPro" id="IPR001360">
    <property type="entry name" value="Glyco_hydro_1"/>
</dbReference>
<evidence type="ECO:0000313" key="5">
    <source>
        <dbReference type="EMBL" id="KAF2309227.1"/>
    </source>
</evidence>
<protein>
    <recommendedName>
        <fullName evidence="7">Beta-glucosidase</fullName>
    </recommendedName>
</protein>
<evidence type="ECO:0000256" key="4">
    <source>
        <dbReference type="SAM" id="MobiDB-lite"/>
    </source>
</evidence>
<dbReference type="Gene3D" id="3.20.20.80">
    <property type="entry name" value="Glycosidases"/>
    <property type="match status" value="2"/>
</dbReference>
<name>A0A6A6M8Q7_HEVBR</name>
<gene>
    <name evidence="5" type="ORF">GH714_001266</name>
</gene>
<dbReference type="PRINTS" id="PR00131">
    <property type="entry name" value="GLHYDRLASE1"/>
</dbReference>
<dbReference type="InterPro" id="IPR017853">
    <property type="entry name" value="GH"/>
</dbReference>
<dbReference type="EMBL" id="JAAGAX010000006">
    <property type="protein sequence ID" value="KAF2309227.1"/>
    <property type="molecule type" value="Genomic_DNA"/>
</dbReference>
<feature type="compositionally biased region" description="Acidic residues" evidence="4">
    <location>
        <begin position="43"/>
        <end position="57"/>
    </location>
</feature>
<evidence type="ECO:0000256" key="3">
    <source>
        <dbReference type="ARBA" id="ARBA00023295"/>
    </source>
</evidence>
<comment type="caution">
    <text evidence="5">The sequence shown here is derived from an EMBL/GenBank/DDBJ whole genome shotgun (WGS) entry which is preliminary data.</text>
</comment>
<proteinExistence type="inferred from homology"/>
<keyword evidence="6" id="KW-1185">Reference proteome</keyword>
<dbReference type="GO" id="GO:0005975">
    <property type="term" value="P:carbohydrate metabolic process"/>
    <property type="evidence" value="ECO:0007669"/>
    <property type="project" value="InterPro"/>
</dbReference>
<dbReference type="GO" id="GO:0008422">
    <property type="term" value="F:beta-glucosidase activity"/>
    <property type="evidence" value="ECO:0007669"/>
    <property type="project" value="TreeGrafter"/>
</dbReference>
<feature type="compositionally biased region" description="Basic and acidic residues" evidence="4">
    <location>
        <begin position="86"/>
        <end position="98"/>
    </location>
</feature>
<sequence>MGRGRGKAKKLNVSNHDDPGSGEEEKIPAQKRRGRPQKPLKDDVDEEEVEKIEEEDGENGKTGITSKETKSPIAAENGKKRKRYSQAKEKADSVKEENGIATRSITDDSTKSNGFRHNGSRRKNKPRRAAEAVQFRLLVEDDEKEMFIRSFDLKYEGAANEDGRGPSIWDTYTHRYPGKIKDGSNGDVAIDAYHRYKEDVGIMKEMGLDAYRFSISWSRLLPKGKLEGGVNSEGIKYYNNLINELVAKGIQPFVTLFHWDLPQALEDEYGGFLSHKIVDDFRDYAELCYKNFGDRVKHWITLNEPWSYSNGGYTVGLLAPGRCSSWQQLNCTGGDSATEPYIVAHNQLLAHAAAVKMYKMKYQASQKGMIGITLVSHWFVPFSNAKHNKNAAKRALDFMFGWFMDPLIYGDYPHALRSLVGNRLPKFSEQEAKMVKGSIDFLGLNYYTANFAAYLPYSNAIPASYLTDARANLSTQRNGIPIGPKAASDWLYVYPRGFRDILLYTKRKYNNPLIYVTENEEALIDNMRIDYYYRHLSFLEKAIKDGVNVKGYFAWSLLDNFEWSSGYTVRFGINYVDYKNGLKSSFPAGFLFGTASSAYQYEGAANEGGREPSIWDTYTHRYPDRIKDGSNGDVAIDSYHRYKEDVGIMKEMGLDAYRFSISWPRILPKGKLKGGVNREGIKYYNNLIDELLAKGIQPFITLFHWDLPQALQDEYGGFLSSKIVDDFQDYAEVCFKNFGDRVKHWITLNEPWGFSNNGYATGIFAPGRCSSWQQLNCTGGDSATEPYIVGHNLLLAHAAAVKTYKNKYQATQKGKIGITLVTHWFVPFSNDKHDQHAAKRALDFMFGWFMDPLIFGDYPNTLRSLVGDRLPKFSEEQSKMVKGSIDFLGLNYYTAKYAAYLPYSNAIQASYLTDAHANLSADRHGIPIGPQAASDWLNVYPRGIRDLLLYTKKKYKNPLIYITENGVDEYNNGTLTLEEALMDNMRIDFYFRHLSFLKKSRKVQM</sequence>
<dbReference type="Pfam" id="PF00232">
    <property type="entry name" value="Glyco_hydro_1"/>
    <property type="match status" value="2"/>
</dbReference>
<accession>A0A6A6M8Q7</accession>